<dbReference type="PANTHER" id="PTHR13847">
    <property type="entry name" value="SARCOSINE DEHYDROGENASE-RELATED"/>
    <property type="match status" value="1"/>
</dbReference>
<dbReference type="Gene3D" id="3.30.9.10">
    <property type="entry name" value="D-Amino Acid Oxidase, subunit A, domain 2"/>
    <property type="match status" value="1"/>
</dbReference>
<keyword evidence="3" id="KW-1185">Reference proteome</keyword>
<dbReference type="SUPFAM" id="SSF51905">
    <property type="entry name" value="FAD/NAD(P)-binding domain"/>
    <property type="match status" value="1"/>
</dbReference>
<evidence type="ECO:0000259" key="1">
    <source>
        <dbReference type="Pfam" id="PF01266"/>
    </source>
</evidence>
<evidence type="ECO:0000313" key="2">
    <source>
        <dbReference type="EMBL" id="KAJ4402373.1"/>
    </source>
</evidence>
<name>A0A9W9D5H9_9PLEO</name>
<reference evidence="2" key="1">
    <citation type="submission" date="2022-10" db="EMBL/GenBank/DDBJ databases">
        <title>Tapping the CABI collections for fungal endophytes: first genome assemblies for Collariella, Neodidymelliopsis, Ascochyta clinopodiicola, Didymella pomorum, Didymosphaeria variabile, Neocosmospora piperis and Neocucurbitaria cava.</title>
        <authorList>
            <person name="Hill R."/>
        </authorList>
    </citation>
    <scope>NUCLEOTIDE SEQUENCE</scope>
    <source>
        <strain evidence="2">IMI 355091</strain>
    </source>
</reference>
<dbReference type="InterPro" id="IPR006076">
    <property type="entry name" value="FAD-dep_OxRdtase"/>
</dbReference>
<dbReference type="GO" id="GO:0005737">
    <property type="term" value="C:cytoplasm"/>
    <property type="evidence" value="ECO:0007669"/>
    <property type="project" value="TreeGrafter"/>
</dbReference>
<organism evidence="2 3">
    <name type="scientific">Didymella pomorum</name>
    <dbReference type="NCBI Taxonomy" id="749634"/>
    <lineage>
        <taxon>Eukaryota</taxon>
        <taxon>Fungi</taxon>
        <taxon>Dikarya</taxon>
        <taxon>Ascomycota</taxon>
        <taxon>Pezizomycotina</taxon>
        <taxon>Dothideomycetes</taxon>
        <taxon>Pleosporomycetidae</taxon>
        <taxon>Pleosporales</taxon>
        <taxon>Pleosporineae</taxon>
        <taxon>Didymellaceae</taxon>
        <taxon>Didymella</taxon>
    </lineage>
</organism>
<comment type="caution">
    <text evidence="2">The sequence shown here is derived from an EMBL/GenBank/DDBJ whole genome shotgun (WGS) entry which is preliminary data.</text>
</comment>
<gene>
    <name evidence="2" type="ORF">N0V91_007238</name>
</gene>
<sequence length="529" mass="58247">MTRQILPVPNPVTSYWLSEESPLADLRSTSHLPQECDVAVIGAGMAGVLSAYHILKSTENSGDHRSLDAEEGGATEYKDSPTVLLVDARQLCSGATGRNGGHVKVQVNTLLNLPDSDDDGGSKRTAFQDYVGRVMLELKRIVEDEDLDCEFELRRSFDVFTDVAQASKIYTKYNTARKAGEPWTTKVSWISAARAAQLTSITHAAGAFSVPAASFWPYKFVTGLLARMLARWPRRLNVQMQTPILSLSSSSIPLLTTDRGRIIAAKVVLATNAYTAGLLPRFKDKIVPVRGMASHHRPEKRVHPHLSNTYNINFGPGKGVDYLNPRPDGGVVVGGGSWLFAQDVASWRDNFDDAHLFPERTMAYWSEYMQERFLGWEDSRNVNDYVWTGIMGRTSDGQPLVGRVPGKGSVWVLAGFNGGGMALIAVAARAMGSMVSENKGFEQVWEGQGLLREFECSEERLERLKTLPELVLGDVQRPGFVDTREDAWVSHVEMPEVGEAAKKRLKVLVAGDILEKMATDSAFAKGYHA</sequence>
<dbReference type="AlphaFoldDB" id="A0A9W9D5H9"/>
<dbReference type="InterPro" id="IPR036188">
    <property type="entry name" value="FAD/NAD-bd_sf"/>
</dbReference>
<accession>A0A9W9D5H9</accession>
<dbReference type="Proteomes" id="UP001140510">
    <property type="component" value="Unassembled WGS sequence"/>
</dbReference>
<dbReference type="EMBL" id="JAPEVA010000062">
    <property type="protein sequence ID" value="KAJ4402373.1"/>
    <property type="molecule type" value="Genomic_DNA"/>
</dbReference>
<dbReference type="Pfam" id="PF01266">
    <property type="entry name" value="DAO"/>
    <property type="match status" value="1"/>
</dbReference>
<dbReference type="PANTHER" id="PTHR13847:SF279">
    <property type="entry name" value="FAD DEPENDENT OXIDOREDUCTASE DOMAIN-CONTAINING PROTEIN-RELATED"/>
    <property type="match status" value="1"/>
</dbReference>
<dbReference type="Gene3D" id="3.50.50.60">
    <property type="entry name" value="FAD/NAD(P)-binding domain"/>
    <property type="match status" value="1"/>
</dbReference>
<dbReference type="OrthoDB" id="429143at2759"/>
<feature type="domain" description="FAD dependent oxidoreductase" evidence="1">
    <location>
        <begin position="37"/>
        <end position="432"/>
    </location>
</feature>
<evidence type="ECO:0000313" key="3">
    <source>
        <dbReference type="Proteomes" id="UP001140510"/>
    </source>
</evidence>
<proteinExistence type="predicted"/>
<protein>
    <recommendedName>
        <fullName evidence="1">FAD dependent oxidoreductase domain-containing protein</fullName>
    </recommendedName>
</protein>